<dbReference type="VEuPathDB" id="FungiDB:RhiirA1_472057"/>
<dbReference type="Pfam" id="PF00069">
    <property type="entry name" value="Pkinase"/>
    <property type="match status" value="2"/>
</dbReference>
<dbReference type="InterPro" id="IPR051681">
    <property type="entry name" value="Ser/Thr_Kinases-Pseudokinases"/>
</dbReference>
<dbReference type="PROSITE" id="PS00107">
    <property type="entry name" value="PROTEIN_KINASE_ATP"/>
    <property type="match status" value="1"/>
</dbReference>
<dbReference type="VEuPathDB" id="FungiDB:RhiirFUN_016733"/>
<dbReference type="AlphaFoldDB" id="A0A2I1H4C0"/>
<dbReference type="PROSITE" id="PS50011">
    <property type="entry name" value="PROTEIN_KINASE_DOM"/>
    <property type="match status" value="2"/>
</dbReference>
<evidence type="ECO:0000256" key="1">
    <source>
        <dbReference type="ARBA" id="ARBA00022679"/>
    </source>
</evidence>
<dbReference type="Gene3D" id="1.10.510.10">
    <property type="entry name" value="Transferase(Phosphotransferase) domain 1"/>
    <property type="match status" value="2"/>
</dbReference>
<dbReference type="PANTHER" id="PTHR44329">
    <property type="entry name" value="SERINE/THREONINE-PROTEIN KINASE TNNI3K-RELATED"/>
    <property type="match status" value="1"/>
</dbReference>
<evidence type="ECO:0000256" key="3">
    <source>
        <dbReference type="ARBA" id="ARBA00022777"/>
    </source>
</evidence>
<evidence type="ECO:0000259" key="6">
    <source>
        <dbReference type="PROSITE" id="PS50011"/>
    </source>
</evidence>
<evidence type="ECO:0000313" key="8">
    <source>
        <dbReference type="Proteomes" id="UP000234323"/>
    </source>
</evidence>
<proteinExistence type="predicted"/>
<dbReference type="PANTHER" id="PTHR44329:SF288">
    <property type="entry name" value="MITOGEN-ACTIVATED PROTEIN KINASE KINASE KINASE 20"/>
    <property type="match status" value="1"/>
</dbReference>
<dbReference type="EMBL" id="LLXI01001444">
    <property type="protein sequence ID" value="PKY53716.1"/>
    <property type="molecule type" value="Genomic_DNA"/>
</dbReference>
<keyword evidence="2 5" id="KW-0547">Nucleotide-binding</keyword>
<feature type="domain" description="Protein kinase" evidence="6">
    <location>
        <begin position="272"/>
        <end position="516"/>
    </location>
</feature>
<comment type="caution">
    <text evidence="7">The sequence shown here is derived from an EMBL/GenBank/DDBJ whole genome shotgun (WGS) entry which is preliminary data.</text>
</comment>
<organism evidence="7 8">
    <name type="scientific">Rhizophagus irregularis</name>
    <dbReference type="NCBI Taxonomy" id="588596"/>
    <lineage>
        <taxon>Eukaryota</taxon>
        <taxon>Fungi</taxon>
        <taxon>Fungi incertae sedis</taxon>
        <taxon>Mucoromycota</taxon>
        <taxon>Glomeromycotina</taxon>
        <taxon>Glomeromycetes</taxon>
        <taxon>Glomerales</taxon>
        <taxon>Glomeraceae</taxon>
        <taxon>Rhizophagus</taxon>
    </lineage>
</organism>
<dbReference type="GO" id="GO:0005524">
    <property type="term" value="F:ATP binding"/>
    <property type="evidence" value="ECO:0007669"/>
    <property type="project" value="UniProtKB-UniRule"/>
</dbReference>
<dbReference type="InterPro" id="IPR017441">
    <property type="entry name" value="Protein_kinase_ATP_BS"/>
</dbReference>
<name>A0A2I1H4C0_9GLOM</name>
<keyword evidence="3 7" id="KW-0418">Kinase</keyword>
<accession>A0A2I1H4C0</accession>
<protein>
    <submittedName>
        <fullName evidence="7">Kinase-like protein</fullName>
    </submittedName>
</protein>
<dbReference type="VEuPathDB" id="FungiDB:FUN_011718"/>
<feature type="binding site" evidence="5">
    <location>
        <position position="301"/>
    </location>
    <ligand>
        <name>ATP</name>
        <dbReference type="ChEBI" id="CHEBI:30616"/>
    </ligand>
</feature>
<keyword evidence="4 5" id="KW-0067">ATP-binding</keyword>
<dbReference type="Proteomes" id="UP000234323">
    <property type="component" value="Unassembled WGS sequence"/>
</dbReference>
<dbReference type="SUPFAM" id="SSF56112">
    <property type="entry name" value="Protein kinase-like (PK-like)"/>
    <property type="match status" value="2"/>
</dbReference>
<evidence type="ECO:0000313" key="7">
    <source>
        <dbReference type="EMBL" id="PKY53716.1"/>
    </source>
</evidence>
<feature type="domain" description="Protein kinase" evidence="6">
    <location>
        <begin position="1"/>
        <end position="227"/>
    </location>
</feature>
<sequence>MQSKDVYLTYLANSHENIIQFRGVTNIEDDEKYSLVLEYAEGGTLGKYLRDDTITLKWENQLKFAKEITSAILWLHVDKEIVHGDIHPNNILIHKDTIKLADFGRSCQKELECYNTEVWGVLPYVDPKMLEELVEPFPNINQVGQKLPYKPNEKSDIYSLGVLFWELTSRLPPFDGLGDDIIMLKILNGLREKPVPNTNVKYIGLYKECWKQEPDERPHISKVNEVLNIIDSENNNLSTVPYHKEGEESISHANKLVRFLEDKIITRYDSRNLHLKFIGSGGSASVYVANWKNTPTKYAIKRPVDDKEVYLTYLANSHENIIQFRGITNFEGDEKYSLVLEYAEGGTLGKYLRDDTITLKWENQLKFAKEITSAILWLHVDKGIVHGDLHPNNILIHKDTIKLADFGRSCQKESGCYNTEVWGVIPYVDPMLGQKLPYKPNEKSDIYSLGILFWELTSRLSPFDGLEENIIMLKIRNGFREKPVPNTNVKFIGLYQECWKQEPDERPHISKVNEILNTIDSENSGNNDVSTVPYRRGSEESKKTEFVHSCQIDLNMLCQKY</sequence>
<evidence type="ECO:0000256" key="5">
    <source>
        <dbReference type="PROSITE-ProRule" id="PRU10141"/>
    </source>
</evidence>
<dbReference type="InterPro" id="IPR000719">
    <property type="entry name" value="Prot_kinase_dom"/>
</dbReference>
<evidence type="ECO:0000256" key="4">
    <source>
        <dbReference type="ARBA" id="ARBA00022840"/>
    </source>
</evidence>
<reference evidence="7 8" key="1">
    <citation type="submission" date="2015-10" db="EMBL/GenBank/DDBJ databases">
        <title>Genome analyses suggest a sexual origin of heterokaryosis in a supposedly ancient asexual fungus.</title>
        <authorList>
            <person name="Ropars J."/>
            <person name="Sedzielewska K."/>
            <person name="Noel J."/>
            <person name="Charron P."/>
            <person name="Farinelli L."/>
            <person name="Marton T."/>
            <person name="Kruger M."/>
            <person name="Pelin A."/>
            <person name="Brachmann A."/>
            <person name="Corradi N."/>
        </authorList>
    </citation>
    <scope>NUCLEOTIDE SEQUENCE [LARGE SCALE GENOMIC DNA]</scope>
    <source>
        <strain evidence="7 8">A4</strain>
    </source>
</reference>
<keyword evidence="8" id="KW-1185">Reference proteome</keyword>
<dbReference type="GO" id="GO:0004674">
    <property type="term" value="F:protein serine/threonine kinase activity"/>
    <property type="evidence" value="ECO:0007669"/>
    <property type="project" value="TreeGrafter"/>
</dbReference>
<keyword evidence="1" id="KW-0808">Transferase</keyword>
<evidence type="ECO:0000256" key="2">
    <source>
        <dbReference type="ARBA" id="ARBA00022741"/>
    </source>
</evidence>
<dbReference type="InterPro" id="IPR011009">
    <property type="entry name" value="Kinase-like_dom_sf"/>
</dbReference>
<gene>
    <name evidence="7" type="ORF">RhiirA4_547790</name>
</gene>